<evidence type="ECO:0000256" key="3">
    <source>
        <dbReference type="ARBA" id="ARBA00023015"/>
    </source>
</evidence>
<dbReference type="GeneID" id="77724885"/>
<organism evidence="9 10">
    <name type="scientific">Dioszegia hungarica</name>
    <dbReference type="NCBI Taxonomy" id="4972"/>
    <lineage>
        <taxon>Eukaryota</taxon>
        <taxon>Fungi</taxon>
        <taxon>Dikarya</taxon>
        <taxon>Basidiomycota</taxon>
        <taxon>Agaricomycotina</taxon>
        <taxon>Tremellomycetes</taxon>
        <taxon>Tremellales</taxon>
        <taxon>Bulleribasidiaceae</taxon>
        <taxon>Dioszegia</taxon>
    </lineage>
</organism>
<dbReference type="GO" id="GO:0003677">
    <property type="term" value="F:DNA binding"/>
    <property type="evidence" value="ECO:0007669"/>
    <property type="project" value="UniProtKB-KW"/>
</dbReference>
<dbReference type="SMART" id="SM00906">
    <property type="entry name" value="Fungal_trans"/>
    <property type="match status" value="1"/>
</dbReference>
<dbReference type="InterPro" id="IPR007219">
    <property type="entry name" value="XnlR_reg_dom"/>
</dbReference>
<dbReference type="GO" id="GO:0006351">
    <property type="term" value="P:DNA-templated transcription"/>
    <property type="evidence" value="ECO:0007669"/>
    <property type="project" value="InterPro"/>
</dbReference>
<gene>
    <name evidence="9" type="ORF">MKK02DRAFT_16766</name>
</gene>
<dbReference type="Pfam" id="PF04082">
    <property type="entry name" value="Fungal_trans"/>
    <property type="match status" value="1"/>
</dbReference>
<keyword evidence="1" id="KW-0479">Metal-binding</keyword>
<dbReference type="InterPro" id="IPR051615">
    <property type="entry name" value="Transcr_Regulatory_Elem"/>
</dbReference>
<evidence type="ECO:0000256" key="1">
    <source>
        <dbReference type="ARBA" id="ARBA00022723"/>
    </source>
</evidence>
<name>A0AA38LU63_9TREE</name>
<dbReference type="Proteomes" id="UP001164286">
    <property type="component" value="Unassembled WGS sequence"/>
</dbReference>
<protein>
    <submittedName>
        <fullName evidence="9">Fungal-specific transcription factor domain-containing protein</fullName>
    </submittedName>
</protein>
<keyword evidence="4" id="KW-0238">DNA-binding</keyword>
<dbReference type="RefSeq" id="XP_052944171.1">
    <property type="nucleotide sequence ID" value="XM_053085684.1"/>
</dbReference>
<evidence type="ECO:0000313" key="10">
    <source>
        <dbReference type="Proteomes" id="UP001164286"/>
    </source>
</evidence>
<feature type="domain" description="Xylanolytic transcriptional activator regulatory" evidence="8">
    <location>
        <begin position="182"/>
        <end position="259"/>
    </location>
</feature>
<keyword evidence="6" id="KW-0539">Nucleus</keyword>
<reference evidence="9" key="1">
    <citation type="journal article" date="2022" name="G3 (Bethesda)">
        <title>High quality genome of the basidiomycete yeast Dioszegia hungarica PDD-24b-2 isolated from cloud water.</title>
        <authorList>
            <person name="Jarrige D."/>
            <person name="Haridas S."/>
            <person name="Bleykasten-Grosshans C."/>
            <person name="Joly M."/>
            <person name="Nadalig T."/>
            <person name="Sancelme M."/>
            <person name="Vuilleumier S."/>
            <person name="Grigoriev I.V."/>
            <person name="Amato P."/>
            <person name="Bringel F."/>
        </authorList>
    </citation>
    <scope>NUCLEOTIDE SEQUENCE</scope>
    <source>
        <strain evidence="9">PDD-24b-2</strain>
    </source>
</reference>
<dbReference type="GO" id="GO:0008270">
    <property type="term" value="F:zinc ion binding"/>
    <property type="evidence" value="ECO:0007669"/>
    <property type="project" value="InterPro"/>
</dbReference>
<evidence type="ECO:0000256" key="2">
    <source>
        <dbReference type="ARBA" id="ARBA00022833"/>
    </source>
</evidence>
<comment type="caution">
    <text evidence="9">The sequence shown here is derived from an EMBL/GenBank/DDBJ whole genome shotgun (WGS) entry which is preliminary data.</text>
</comment>
<proteinExistence type="predicted"/>
<keyword evidence="10" id="KW-1185">Reference proteome</keyword>
<accession>A0AA38LU63</accession>
<evidence type="ECO:0000256" key="5">
    <source>
        <dbReference type="ARBA" id="ARBA00023163"/>
    </source>
</evidence>
<feature type="non-terminal residue" evidence="9">
    <location>
        <position position="1"/>
    </location>
</feature>
<evidence type="ECO:0000256" key="6">
    <source>
        <dbReference type="ARBA" id="ARBA00023242"/>
    </source>
</evidence>
<evidence type="ECO:0000256" key="4">
    <source>
        <dbReference type="ARBA" id="ARBA00023125"/>
    </source>
</evidence>
<dbReference type="EMBL" id="JAKWFO010000007">
    <property type="protein sequence ID" value="KAI9634394.1"/>
    <property type="molecule type" value="Genomic_DNA"/>
</dbReference>
<feature type="compositionally biased region" description="Low complexity" evidence="7">
    <location>
        <begin position="23"/>
        <end position="38"/>
    </location>
</feature>
<keyword evidence="2" id="KW-0862">Zinc</keyword>
<dbReference type="AlphaFoldDB" id="A0AA38LU63"/>
<feature type="compositionally biased region" description="Low complexity" evidence="7">
    <location>
        <begin position="509"/>
        <end position="524"/>
    </location>
</feature>
<keyword evidence="3" id="KW-0805">Transcription regulation</keyword>
<dbReference type="CDD" id="cd12148">
    <property type="entry name" value="fungal_TF_MHR"/>
    <property type="match status" value="1"/>
</dbReference>
<dbReference type="PANTHER" id="PTHR31313:SF81">
    <property type="entry name" value="TY1 ENHANCER ACTIVATOR"/>
    <property type="match status" value="1"/>
</dbReference>
<feature type="region of interest" description="Disordered" evidence="7">
    <location>
        <begin position="20"/>
        <end position="41"/>
    </location>
</feature>
<evidence type="ECO:0000313" key="9">
    <source>
        <dbReference type="EMBL" id="KAI9634394.1"/>
    </source>
</evidence>
<evidence type="ECO:0000256" key="7">
    <source>
        <dbReference type="SAM" id="MobiDB-lite"/>
    </source>
</evidence>
<sequence length="575" mass="63297">ASARADFQMSDAGEDVHYHGPTSAYAHSSHAPPISSSPMTSRLESFADRPHDYRLYLPRSVDLTQAQHSTILDRFFRFFASWGMRASPELFKQDMMRAVMLPPNTPPARFSHYSPFLHNIILSIALMWADEDHLSHADTRAVFAEQAERYLSAELARPTLATVQGLALKSSLHSTLGDHTSGWAYFGMAERVCLSLGLNVNCADLVTSGKMSATEMDFRRNTFWTIFVQEQCWAVYIGRPHAAQDYNIPLPVPDPTLDDLPWTWHNLEVPDRHLPPQPSMYSTTFAETAKLTVIMQKVMTALWSQRAESQRAQVCDAVGHGYVDPQLTRSVALDSWNEALPAALILNGHSQKNALPHIIALQLAKEWLTILIYRPYYRSISGHGRSDIIDTILGTARCDRSADRINSLLRTYHSRFGLRYTPPTLFNIAFMAGTTHLLAAVWHRTASAKSAAVKQATECVTFLRLVAESWPAAGHKADILNALVMEYADPTSPVGGIRPFPKPKRAPTSPSEGGAPASLASPSSAPIPLPLAQPPSAPTLMIGADSFAGGLDWFAATIQNSGVLTNPASEWGTNM</sequence>
<dbReference type="PANTHER" id="PTHR31313">
    <property type="entry name" value="TY1 ENHANCER ACTIVATOR"/>
    <property type="match status" value="1"/>
</dbReference>
<evidence type="ECO:0000259" key="8">
    <source>
        <dbReference type="SMART" id="SM00906"/>
    </source>
</evidence>
<feature type="region of interest" description="Disordered" evidence="7">
    <location>
        <begin position="494"/>
        <end position="532"/>
    </location>
</feature>
<keyword evidence="5" id="KW-0804">Transcription</keyword>